<feature type="region of interest" description="Disordered" evidence="1">
    <location>
        <begin position="22"/>
        <end position="108"/>
    </location>
</feature>
<accession>A0ABN7RPN0</accession>
<gene>
    <name evidence="2" type="ORF">OKIOD_LOCUS1756</name>
</gene>
<dbReference type="Proteomes" id="UP001158576">
    <property type="component" value="Chromosome PAR"/>
</dbReference>
<keyword evidence="3" id="KW-1185">Reference proteome</keyword>
<organism evidence="2 3">
    <name type="scientific">Oikopleura dioica</name>
    <name type="common">Tunicate</name>
    <dbReference type="NCBI Taxonomy" id="34765"/>
    <lineage>
        <taxon>Eukaryota</taxon>
        <taxon>Metazoa</taxon>
        <taxon>Chordata</taxon>
        <taxon>Tunicata</taxon>
        <taxon>Appendicularia</taxon>
        <taxon>Copelata</taxon>
        <taxon>Oikopleuridae</taxon>
        <taxon>Oikopleura</taxon>
    </lineage>
</organism>
<feature type="compositionally biased region" description="Basic and acidic residues" evidence="1">
    <location>
        <begin position="86"/>
        <end position="108"/>
    </location>
</feature>
<protein>
    <submittedName>
        <fullName evidence="2">Oidioi.mRNA.OKI2018_I69.PAR.g10198.t1.cds</fullName>
    </submittedName>
</protein>
<reference evidence="2 3" key="1">
    <citation type="submission" date="2021-04" db="EMBL/GenBank/DDBJ databases">
        <authorList>
            <person name="Bliznina A."/>
        </authorList>
    </citation>
    <scope>NUCLEOTIDE SEQUENCE [LARGE SCALE GENOMIC DNA]</scope>
</reference>
<evidence type="ECO:0000256" key="1">
    <source>
        <dbReference type="SAM" id="MobiDB-lite"/>
    </source>
</evidence>
<feature type="compositionally biased region" description="Polar residues" evidence="1">
    <location>
        <begin position="64"/>
        <end position="73"/>
    </location>
</feature>
<proteinExistence type="predicted"/>
<evidence type="ECO:0000313" key="3">
    <source>
        <dbReference type="Proteomes" id="UP001158576"/>
    </source>
</evidence>
<sequence>MYAKLATNTPIYDLILQMAKNGAVKESPKNQGKITDFWKAKTPNKSAVEDPDQPLKKSPKKTAKSVTENSSSGKMPGKKAGSPGGKRLEKLGQKEPVKSKIPKMDDGTSKFSVGSVRAVLNRANPEMMIGNLVPSCVSAAATQFAIYMAQTALENSMRRTGKEADSAIIEYEDVAIGVNGDPRLEVIHGNIPYQLTAVEALKRREEFLKSQDKR</sequence>
<evidence type="ECO:0000313" key="2">
    <source>
        <dbReference type="EMBL" id="CAG5082751.1"/>
    </source>
</evidence>
<dbReference type="EMBL" id="OU015568">
    <property type="protein sequence ID" value="CAG5082751.1"/>
    <property type="molecule type" value="Genomic_DNA"/>
</dbReference>
<name>A0ABN7RPN0_OIKDI</name>